<dbReference type="Proteomes" id="UP000886289">
    <property type="component" value="Unassembled WGS sequence"/>
</dbReference>
<comment type="caution">
    <text evidence="1">The sequence shown here is derived from an EMBL/GenBank/DDBJ whole genome shotgun (WGS) entry which is preliminary data.</text>
</comment>
<sequence length="131" mass="15602">MQKPFYLKRQNIDLEAIAWLNGYENAEKMLKDLHLNKNMSLGAIARKCGLARQTLQREMIKMGIPIRKHRISWKERKEIDYVEEQLKKGKSLASILKELGFNFNWNLNLSNLLKKKGWVYLKNKKIWVKRS</sequence>
<reference evidence="1" key="1">
    <citation type="journal article" date="2020" name="mSystems">
        <title>Genome- and Community-Level Interaction Insights into Carbon Utilization and Element Cycling Functions of Hydrothermarchaeota in Hydrothermal Sediment.</title>
        <authorList>
            <person name="Zhou Z."/>
            <person name="Liu Y."/>
            <person name="Xu W."/>
            <person name="Pan J."/>
            <person name="Luo Z.H."/>
            <person name="Li M."/>
        </authorList>
    </citation>
    <scope>NUCLEOTIDE SEQUENCE [LARGE SCALE GENOMIC DNA]</scope>
    <source>
        <strain evidence="1">HyVt-233</strain>
    </source>
</reference>
<dbReference type="EMBL" id="DRBS01000259">
    <property type="protein sequence ID" value="HDD44587.1"/>
    <property type="molecule type" value="Genomic_DNA"/>
</dbReference>
<gene>
    <name evidence="1" type="ORF">ENG63_06995</name>
</gene>
<accession>A0A7C0Y2Z8</accession>
<name>A0A7C0Y2Z8_DESA2</name>
<organism evidence="1">
    <name type="scientific">Desulfofervidus auxilii</name>
    <dbReference type="NCBI Taxonomy" id="1621989"/>
    <lineage>
        <taxon>Bacteria</taxon>
        <taxon>Pseudomonadati</taxon>
        <taxon>Thermodesulfobacteriota</taxon>
        <taxon>Candidatus Desulfofervidia</taxon>
        <taxon>Candidatus Desulfofervidales</taxon>
        <taxon>Candidatus Desulfofervidaceae</taxon>
        <taxon>Candidatus Desulfofervidus</taxon>
    </lineage>
</organism>
<protein>
    <recommendedName>
        <fullName evidence="2">Helix-turn-helix domain-containing protein</fullName>
    </recommendedName>
</protein>
<dbReference type="AlphaFoldDB" id="A0A7C0Y2Z8"/>
<evidence type="ECO:0000313" key="1">
    <source>
        <dbReference type="EMBL" id="HDD44587.1"/>
    </source>
</evidence>
<evidence type="ECO:0008006" key="2">
    <source>
        <dbReference type="Google" id="ProtNLM"/>
    </source>
</evidence>
<proteinExistence type="predicted"/>